<dbReference type="GO" id="GO:0000293">
    <property type="term" value="F:ferric-chelate reductase activity"/>
    <property type="evidence" value="ECO:0007669"/>
    <property type="project" value="UniProtKB-ARBA"/>
</dbReference>
<evidence type="ECO:0000256" key="4">
    <source>
        <dbReference type="ARBA" id="ARBA00022692"/>
    </source>
</evidence>
<reference evidence="14" key="1">
    <citation type="submission" date="2022-07" db="EMBL/GenBank/DDBJ databases">
        <title>Genome Sequence of Xylaria arbuscula.</title>
        <authorList>
            <person name="Buettner E."/>
        </authorList>
    </citation>
    <scope>NUCLEOTIDE SEQUENCE</scope>
    <source>
        <strain evidence="14">VT107</strain>
    </source>
</reference>
<dbReference type="CDD" id="cd06186">
    <property type="entry name" value="NOX_Duox_like_FAD_NADP"/>
    <property type="match status" value="1"/>
</dbReference>
<dbReference type="SUPFAM" id="SSF52343">
    <property type="entry name" value="Ferredoxin reductase-like, C-terminal NADP-linked domain"/>
    <property type="match status" value="1"/>
</dbReference>
<evidence type="ECO:0000256" key="7">
    <source>
        <dbReference type="ARBA" id="ARBA00023002"/>
    </source>
</evidence>
<dbReference type="InterPro" id="IPR017927">
    <property type="entry name" value="FAD-bd_FR_type"/>
</dbReference>
<dbReference type="Proteomes" id="UP001148614">
    <property type="component" value="Unassembled WGS sequence"/>
</dbReference>
<dbReference type="InterPro" id="IPR013112">
    <property type="entry name" value="FAD-bd_8"/>
</dbReference>
<feature type="transmembrane region" description="Helical" evidence="12">
    <location>
        <begin position="119"/>
        <end position="140"/>
    </location>
</feature>
<accession>A0A9W8TJH1</accession>
<feature type="domain" description="FAD-binding FR-type" evidence="13">
    <location>
        <begin position="259"/>
        <end position="371"/>
    </location>
</feature>
<dbReference type="PANTHER" id="PTHR32361">
    <property type="entry name" value="FERRIC/CUPRIC REDUCTASE TRANSMEMBRANE COMPONENT"/>
    <property type="match status" value="1"/>
</dbReference>
<evidence type="ECO:0000256" key="3">
    <source>
        <dbReference type="ARBA" id="ARBA00022448"/>
    </source>
</evidence>
<dbReference type="PANTHER" id="PTHR32361:SF9">
    <property type="entry name" value="FERRIC REDUCTASE TRANSMEMBRANE COMPONENT 3-RELATED"/>
    <property type="match status" value="1"/>
</dbReference>
<feature type="transmembrane region" description="Helical" evidence="12">
    <location>
        <begin position="194"/>
        <end position="215"/>
    </location>
</feature>
<dbReference type="SFLD" id="SFLDG01168">
    <property type="entry name" value="Ferric_reductase_subgroup_(FRE"/>
    <property type="match status" value="1"/>
</dbReference>
<dbReference type="AlphaFoldDB" id="A0A9W8TJH1"/>
<dbReference type="EMBL" id="JANPWZ010002150">
    <property type="protein sequence ID" value="KAJ3561010.1"/>
    <property type="molecule type" value="Genomic_DNA"/>
</dbReference>
<evidence type="ECO:0000256" key="2">
    <source>
        <dbReference type="ARBA" id="ARBA00006278"/>
    </source>
</evidence>
<feature type="compositionally biased region" description="Low complexity" evidence="11">
    <location>
        <begin position="482"/>
        <end position="491"/>
    </location>
</feature>
<dbReference type="VEuPathDB" id="FungiDB:F4678DRAFT_400936"/>
<evidence type="ECO:0000256" key="11">
    <source>
        <dbReference type="SAM" id="MobiDB-lite"/>
    </source>
</evidence>
<evidence type="ECO:0000256" key="5">
    <source>
        <dbReference type="ARBA" id="ARBA00022982"/>
    </source>
</evidence>
<evidence type="ECO:0000256" key="6">
    <source>
        <dbReference type="ARBA" id="ARBA00022989"/>
    </source>
</evidence>
<feature type="transmembrane region" description="Helical" evidence="12">
    <location>
        <begin position="28"/>
        <end position="49"/>
    </location>
</feature>
<keyword evidence="5" id="KW-0249">Electron transport</keyword>
<evidence type="ECO:0000313" key="15">
    <source>
        <dbReference type="Proteomes" id="UP001148614"/>
    </source>
</evidence>
<dbReference type="InterPro" id="IPR013121">
    <property type="entry name" value="Fe_red_NAD-bd_6"/>
</dbReference>
<feature type="transmembrane region" description="Helical" evidence="12">
    <location>
        <begin position="222"/>
        <end position="238"/>
    </location>
</feature>
<comment type="subcellular location">
    <subcellularLocation>
        <location evidence="1">Membrane</location>
        <topology evidence="1">Multi-pass membrane protein</topology>
    </subcellularLocation>
</comment>
<dbReference type="GO" id="GO:0005886">
    <property type="term" value="C:plasma membrane"/>
    <property type="evidence" value="ECO:0007669"/>
    <property type="project" value="TreeGrafter"/>
</dbReference>
<comment type="caution">
    <text evidence="14">The sequence shown here is derived from an EMBL/GenBank/DDBJ whole genome shotgun (WGS) entry which is preliminary data.</text>
</comment>
<dbReference type="GO" id="GO:0006879">
    <property type="term" value="P:intracellular iron ion homeostasis"/>
    <property type="evidence" value="ECO:0007669"/>
    <property type="project" value="TreeGrafter"/>
</dbReference>
<dbReference type="GO" id="GO:0015677">
    <property type="term" value="P:copper ion import"/>
    <property type="evidence" value="ECO:0007669"/>
    <property type="project" value="TreeGrafter"/>
</dbReference>
<keyword evidence="10" id="KW-0325">Glycoprotein</keyword>
<name>A0A9W8TJH1_9PEZI</name>
<dbReference type="Pfam" id="PF08030">
    <property type="entry name" value="NAD_binding_6"/>
    <property type="match status" value="1"/>
</dbReference>
<dbReference type="InterPro" id="IPR051410">
    <property type="entry name" value="Ferric/Cupric_Reductase"/>
</dbReference>
<gene>
    <name evidence="14" type="ORF">NPX13_g9107</name>
</gene>
<feature type="transmembrane region" description="Helical" evidence="12">
    <location>
        <begin position="80"/>
        <end position="107"/>
    </location>
</feature>
<evidence type="ECO:0000256" key="10">
    <source>
        <dbReference type="ARBA" id="ARBA00023180"/>
    </source>
</evidence>
<evidence type="ECO:0000256" key="8">
    <source>
        <dbReference type="ARBA" id="ARBA00023065"/>
    </source>
</evidence>
<feature type="compositionally biased region" description="Basic and acidic residues" evidence="11">
    <location>
        <begin position="493"/>
        <end position="505"/>
    </location>
</feature>
<keyword evidence="9 12" id="KW-0472">Membrane</keyword>
<sequence length="580" mass="64430">MDCSITSVHPRAGTEDWMAARLKVSTAIVSYYAISLAALIGIFILGHWARRLSWDASRSSVLYPVVTISRVFRKRFLRRLPGFTSVGHATITVIYVTFNALFSFWRVDFSKNGNVASRFGWMAASNFAVVDPVVVFLALKNTPLAILTAYSYERLNSLHRIAGYTTLVYTILHASIYAEYFISEGRIYILQEDIVTSGIVAGFGMLFTVLAGMILQRRNYELFYIIHLALFVIILITFGLHRPHLESDKALGVAIFIATIWGSDRLLRMTRLAFNSINNEATIFPLPNGGTRIVIKKQIMRARPGKHCYVWLPHIRKFETHPFTIVANKPLELIINSHSGFTRDLHQYASSSPGATVKVSVEGPYGTIPDPMDYDKVVLVAGGTGATFTFGLAADMIRRLSPDSNKQIEFIWVSRKRDNIEWFTQHLDNLISHDCAPQIGLKIHLTRANTVESTSAVLPHIFSDSQPKHFTSLDKEIGLQSGSGTESSSTSIREADPEKRNDSGSRKGSTSTFDNLPIIYGRPDIETSVREAIMSAGKDDRVLVAACGPTGLVDTVRNTTASCISVEGPSVELHCEQFGW</sequence>
<feature type="transmembrane region" description="Helical" evidence="12">
    <location>
        <begin position="161"/>
        <end position="182"/>
    </location>
</feature>
<keyword evidence="8" id="KW-0406">Ion transport</keyword>
<keyword evidence="4 12" id="KW-0812">Transmembrane</keyword>
<dbReference type="PROSITE" id="PS51384">
    <property type="entry name" value="FAD_FR"/>
    <property type="match status" value="1"/>
</dbReference>
<evidence type="ECO:0000256" key="12">
    <source>
        <dbReference type="SAM" id="Phobius"/>
    </source>
</evidence>
<evidence type="ECO:0000256" key="1">
    <source>
        <dbReference type="ARBA" id="ARBA00004141"/>
    </source>
</evidence>
<evidence type="ECO:0000313" key="14">
    <source>
        <dbReference type="EMBL" id="KAJ3561010.1"/>
    </source>
</evidence>
<organism evidence="14 15">
    <name type="scientific">Xylaria arbuscula</name>
    <dbReference type="NCBI Taxonomy" id="114810"/>
    <lineage>
        <taxon>Eukaryota</taxon>
        <taxon>Fungi</taxon>
        <taxon>Dikarya</taxon>
        <taxon>Ascomycota</taxon>
        <taxon>Pezizomycotina</taxon>
        <taxon>Sordariomycetes</taxon>
        <taxon>Xylariomycetidae</taxon>
        <taxon>Xylariales</taxon>
        <taxon>Xylariaceae</taxon>
        <taxon>Xylaria</taxon>
    </lineage>
</organism>
<keyword evidence="15" id="KW-1185">Reference proteome</keyword>
<keyword evidence="3" id="KW-0813">Transport</keyword>
<dbReference type="Gene3D" id="3.40.50.80">
    <property type="entry name" value="Nucleotide-binding domain of ferredoxin-NADP reductase (FNR) module"/>
    <property type="match status" value="1"/>
</dbReference>
<evidence type="ECO:0000256" key="9">
    <source>
        <dbReference type="ARBA" id="ARBA00023136"/>
    </source>
</evidence>
<dbReference type="SFLD" id="SFLDS00052">
    <property type="entry name" value="Ferric_Reductase_Domain"/>
    <property type="match status" value="1"/>
</dbReference>
<protein>
    <recommendedName>
        <fullName evidence="13">FAD-binding FR-type domain-containing protein</fullName>
    </recommendedName>
</protein>
<keyword evidence="7" id="KW-0560">Oxidoreductase</keyword>
<dbReference type="Pfam" id="PF01794">
    <property type="entry name" value="Ferric_reduct"/>
    <property type="match status" value="1"/>
</dbReference>
<evidence type="ECO:0000259" key="13">
    <source>
        <dbReference type="PROSITE" id="PS51384"/>
    </source>
</evidence>
<dbReference type="Pfam" id="PF08022">
    <property type="entry name" value="FAD_binding_8"/>
    <property type="match status" value="1"/>
</dbReference>
<dbReference type="GO" id="GO:0006826">
    <property type="term" value="P:iron ion transport"/>
    <property type="evidence" value="ECO:0007669"/>
    <property type="project" value="TreeGrafter"/>
</dbReference>
<comment type="similarity">
    <text evidence="2">Belongs to the ferric reductase (FRE) family.</text>
</comment>
<dbReference type="InterPro" id="IPR039261">
    <property type="entry name" value="FNR_nucleotide-bd"/>
</dbReference>
<feature type="region of interest" description="Disordered" evidence="11">
    <location>
        <begin position="476"/>
        <end position="515"/>
    </location>
</feature>
<keyword evidence="6 12" id="KW-1133">Transmembrane helix</keyword>
<proteinExistence type="inferred from homology"/>
<dbReference type="InterPro" id="IPR013130">
    <property type="entry name" value="Fe3_Rdtase_TM_dom"/>
</dbReference>